<dbReference type="Proteomes" id="UP000217163">
    <property type="component" value="Unassembled WGS sequence"/>
</dbReference>
<dbReference type="Pfam" id="PF12697">
    <property type="entry name" value="Abhydrolase_6"/>
    <property type="match status" value="1"/>
</dbReference>
<dbReference type="AlphaFoldDB" id="A0A261WC37"/>
<dbReference type="SUPFAM" id="SSF53474">
    <property type="entry name" value="alpha/beta-Hydrolases"/>
    <property type="match status" value="1"/>
</dbReference>
<comment type="caution">
    <text evidence="2">The sequence shown here is derived from an EMBL/GenBank/DDBJ whole genome shotgun (WGS) entry which is preliminary data.</text>
</comment>
<dbReference type="InterPro" id="IPR029058">
    <property type="entry name" value="AB_hydrolase_fold"/>
</dbReference>
<dbReference type="InterPro" id="IPR000073">
    <property type="entry name" value="AB_hydrolase_1"/>
</dbReference>
<protein>
    <submittedName>
        <fullName evidence="2">Alpha/beta hydrolase</fullName>
    </submittedName>
</protein>
<evidence type="ECO:0000313" key="3">
    <source>
        <dbReference type="Proteomes" id="UP000217163"/>
    </source>
</evidence>
<name>A0A261WC37_9PSED</name>
<accession>A0A261WC37</accession>
<evidence type="ECO:0000259" key="1">
    <source>
        <dbReference type="Pfam" id="PF12697"/>
    </source>
</evidence>
<dbReference type="EMBL" id="NKQU01000620">
    <property type="protein sequence ID" value="OZI83744.1"/>
    <property type="molecule type" value="Genomic_DNA"/>
</dbReference>
<organism evidence="2 3">
    <name type="scientific">Pseudomonas avellanae</name>
    <dbReference type="NCBI Taxonomy" id="46257"/>
    <lineage>
        <taxon>Bacteria</taxon>
        <taxon>Pseudomonadati</taxon>
        <taxon>Pseudomonadota</taxon>
        <taxon>Gammaproteobacteria</taxon>
        <taxon>Pseudomonadales</taxon>
        <taxon>Pseudomonadaceae</taxon>
        <taxon>Pseudomonas</taxon>
    </lineage>
</organism>
<feature type="domain" description="AB hydrolase-1" evidence="1">
    <location>
        <begin position="44"/>
        <end position="288"/>
    </location>
</feature>
<evidence type="ECO:0000313" key="2">
    <source>
        <dbReference type="EMBL" id="OZI83744.1"/>
    </source>
</evidence>
<gene>
    <name evidence="2" type="ORF">CFN58_29325</name>
</gene>
<dbReference type="Gene3D" id="3.40.50.1820">
    <property type="entry name" value="alpha/beta hydrolase"/>
    <property type="match status" value="1"/>
</dbReference>
<sequence>MYGSVRDGRSAVCDGSSSHCRSSRRLRTIATHTASGNSGMSQSVFFAHANGFPSATYGKLFCALAPEYQVAHLEQHAHDPRFPVDDNWLNLVDELIHHLRQQAGPVWGVGHSLGGVLHFHAALRCPELYRGVVMLDSPVLGLADKLFIRAAKRLGFIDRITPAGRTLGRREVFADLDTARTYFASKTLFRRFDPDCLTAYLQHGLQQDGEQLRLRFDPATEISIYRSIPHTSRCRRVSSRCAGNGARQAQPGDHAASCYLARRMRDGEYLSMPGGHMFPLERPDETAQLLKSLFARWDARHLQRAGA</sequence>
<dbReference type="GO" id="GO:0016787">
    <property type="term" value="F:hydrolase activity"/>
    <property type="evidence" value="ECO:0007669"/>
    <property type="project" value="UniProtKB-KW"/>
</dbReference>
<reference evidence="3" key="1">
    <citation type="journal article" date="2016" name="Sci. Rep.">
        <title>Genome analysis of the kiwifruit canker pathogen Pseudomonas syringae pv. actinidiae biovar 5.</title>
        <authorList>
            <person name="Fujikawa T."/>
            <person name="Sawada H."/>
        </authorList>
    </citation>
    <scope>NUCLEOTIDE SEQUENCE [LARGE SCALE GENOMIC DNA]</scope>
    <source>
        <strain evidence="3">MAFF 212061</strain>
    </source>
</reference>
<proteinExistence type="predicted"/>
<keyword evidence="2" id="KW-0378">Hydrolase</keyword>